<dbReference type="InterPro" id="IPR036102">
    <property type="entry name" value="OsmC/Ohrsf"/>
</dbReference>
<proteinExistence type="predicted"/>
<dbReference type="RefSeq" id="WP_340341431.1">
    <property type="nucleotide sequence ID" value="NZ_JBBKZT010000002.1"/>
</dbReference>
<evidence type="ECO:0000313" key="2">
    <source>
        <dbReference type="Proteomes" id="UP001385892"/>
    </source>
</evidence>
<dbReference type="EMBL" id="JBBKZT010000002">
    <property type="protein sequence ID" value="MEJ8846294.1"/>
    <property type="molecule type" value="Genomic_DNA"/>
</dbReference>
<dbReference type="PANTHER" id="PTHR39624">
    <property type="entry name" value="PROTEIN INVOLVED IN RIMO-MEDIATED BETA-METHYLTHIOLATION OF RIBOSOMAL PROTEIN S12 YCAO"/>
    <property type="match status" value="1"/>
</dbReference>
<dbReference type="InterPro" id="IPR003718">
    <property type="entry name" value="OsmC/Ohr_fam"/>
</dbReference>
<dbReference type="SUPFAM" id="SSF82784">
    <property type="entry name" value="OsmC-like"/>
    <property type="match status" value="1"/>
</dbReference>
<evidence type="ECO:0000313" key="1">
    <source>
        <dbReference type="EMBL" id="MEJ8846294.1"/>
    </source>
</evidence>
<dbReference type="Gene3D" id="3.30.300.20">
    <property type="match status" value="1"/>
</dbReference>
<sequence>MSITVRRDDMAGTRHILKIRNHEIAVDASPAAGGKDEGPEPHDLYDASLAACKALTVLLYARRKQMPLEDIEVAVDRDSSQERQGTYRLKASLKLTGNLSEEQRAELLRVAGKCPLHRLMTEVTTEIETVLA</sequence>
<gene>
    <name evidence="1" type="ORF">WKW82_06525</name>
</gene>
<name>A0ABU8WFW2_9BURK</name>
<keyword evidence="2" id="KW-1185">Reference proteome</keyword>
<dbReference type="PANTHER" id="PTHR39624:SF2">
    <property type="entry name" value="OSMC-LIKE PROTEIN"/>
    <property type="match status" value="1"/>
</dbReference>
<dbReference type="Proteomes" id="UP001385892">
    <property type="component" value="Unassembled WGS sequence"/>
</dbReference>
<reference evidence="1 2" key="1">
    <citation type="submission" date="2024-03" db="EMBL/GenBank/DDBJ databases">
        <title>Novel species of the genus Variovorax.</title>
        <authorList>
            <person name="Liu Q."/>
            <person name="Xin Y.-H."/>
        </authorList>
    </citation>
    <scope>NUCLEOTIDE SEQUENCE [LARGE SCALE GENOMIC DNA]</scope>
    <source>
        <strain evidence="1 2">KACC 18900</strain>
    </source>
</reference>
<comment type="caution">
    <text evidence="1">The sequence shown here is derived from an EMBL/GenBank/DDBJ whole genome shotgun (WGS) entry which is preliminary data.</text>
</comment>
<accession>A0ABU8WFW2</accession>
<dbReference type="InterPro" id="IPR015946">
    <property type="entry name" value="KH_dom-like_a/b"/>
</dbReference>
<dbReference type="Pfam" id="PF02566">
    <property type="entry name" value="OsmC"/>
    <property type="match status" value="1"/>
</dbReference>
<protein>
    <submittedName>
        <fullName evidence="1">OsmC family protein</fullName>
    </submittedName>
</protein>
<organism evidence="1 2">
    <name type="scientific">Variovorax rhizosphaerae</name>
    <dbReference type="NCBI Taxonomy" id="1836200"/>
    <lineage>
        <taxon>Bacteria</taxon>
        <taxon>Pseudomonadati</taxon>
        <taxon>Pseudomonadota</taxon>
        <taxon>Betaproteobacteria</taxon>
        <taxon>Burkholderiales</taxon>
        <taxon>Comamonadaceae</taxon>
        <taxon>Variovorax</taxon>
    </lineage>
</organism>